<dbReference type="Pfam" id="PF05876">
    <property type="entry name" value="GpA_ATPase"/>
    <property type="match status" value="1"/>
</dbReference>
<feature type="domain" description="Phage terminase large subunit GpA ATPase" evidence="1">
    <location>
        <begin position="4"/>
        <end position="71"/>
    </location>
</feature>
<feature type="non-terminal residue" evidence="2">
    <location>
        <position position="73"/>
    </location>
</feature>
<dbReference type="RefSeq" id="WP_284727741.1">
    <property type="nucleotide sequence ID" value="NZ_JASCSA010000103.1"/>
</dbReference>
<reference evidence="3" key="1">
    <citation type="submission" date="2023-07" db="EMBL/GenBank/DDBJ databases">
        <title>Genome-based characterization of strain KMM 296 and proposal for reclassification of Cobetia litoralis and Cobetia pacifica, and emended description of the species Cobetia amphilecti and Cobetia marina.</title>
        <authorList>
            <person name="Balabanova L."/>
            <person name="Nedashkovskaya O."/>
        </authorList>
    </citation>
    <scope>NUCLEOTIDE SEQUENCE [LARGE SCALE GENOMIC DNA]</scope>
    <source>
        <strain evidence="3">NRIC 0815</strain>
    </source>
</reference>
<dbReference type="Proteomes" id="UP001229025">
    <property type="component" value="Unassembled WGS sequence"/>
</dbReference>
<organism evidence="2 3">
    <name type="scientific">Cobetia amphilecti</name>
    <dbReference type="NCBI Taxonomy" id="1055104"/>
    <lineage>
        <taxon>Bacteria</taxon>
        <taxon>Pseudomonadati</taxon>
        <taxon>Pseudomonadota</taxon>
        <taxon>Gammaproteobacteria</taxon>
        <taxon>Oceanospirillales</taxon>
        <taxon>Halomonadaceae</taxon>
        <taxon>Cobetia</taxon>
    </lineage>
</organism>
<dbReference type="PANTHER" id="PTHR34413:SF2">
    <property type="entry name" value="PROPHAGE TAIL FIBER ASSEMBLY PROTEIN HOMOLOG TFAE-RELATED"/>
    <property type="match status" value="1"/>
</dbReference>
<dbReference type="PANTHER" id="PTHR34413">
    <property type="entry name" value="PROPHAGE TAIL FIBER ASSEMBLY PROTEIN HOMOLOG TFAE-RELATED-RELATED"/>
    <property type="match status" value="1"/>
</dbReference>
<gene>
    <name evidence="2" type="ORF">QLT01_17995</name>
</gene>
<keyword evidence="3" id="KW-1185">Reference proteome</keyword>
<evidence type="ECO:0000313" key="3">
    <source>
        <dbReference type="Proteomes" id="UP001229025"/>
    </source>
</evidence>
<dbReference type="InterPro" id="IPR046453">
    <property type="entry name" value="GpA_ATPase"/>
</dbReference>
<dbReference type="InterPro" id="IPR051220">
    <property type="entry name" value="TFA_Chaperone"/>
</dbReference>
<dbReference type="EMBL" id="JASCSA010000103">
    <property type="protein sequence ID" value="MDI5886231.1"/>
    <property type="molecule type" value="Genomic_DNA"/>
</dbReference>
<comment type="caution">
    <text evidence="2">The sequence shown here is derived from an EMBL/GenBank/DDBJ whole genome shotgun (WGS) entry which is preliminary data.</text>
</comment>
<evidence type="ECO:0000259" key="1">
    <source>
        <dbReference type="Pfam" id="PF05876"/>
    </source>
</evidence>
<feature type="non-terminal residue" evidence="2">
    <location>
        <position position="1"/>
    </location>
</feature>
<sequence length="73" mass="8112">SRLYDAVIFVGPARTGKTNALVDGYVAYKIECDPGDGLIVQISEEKAREFSKKRIDRMLVNSPRLVGRMSPRG</sequence>
<evidence type="ECO:0000313" key="2">
    <source>
        <dbReference type="EMBL" id="MDI5886231.1"/>
    </source>
</evidence>
<protein>
    <submittedName>
        <fullName evidence="2">Phage terminase large subunit family protein</fullName>
    </submittedName>
</protein>
<name>A0ABT6UU99_9GAMM</name>
<proteinExistence type="predicted"/>
<accession>A0ABT6UU99</accession>